<reference evidence="2" key="2">
    <citation type="submission" date="2004-02" db="EMBL/GenBank/DDBJ databases">
        <authorList>
            <consortium name="Genoscope"/>
            <consortium name="Whitehead Institute Centre for Genome Research"/>
        </authorList>
    </citation>
    <scope>NUCLEOTIDE SEQUENCE</scope>
</reference>
<feature type="transmembrane region" description="Helical" evidence="1">
    <location>
        <begin position="146"/>
        <end position="163"/>
    </location>
</feature>
<name>Q4SWA6_TETNG</name>
<sequence>MSFQEDQRTALQNVEVRLHCLRAVRDKLPRGLYSVSTLPAACEVLPSMVLVFRLIPPAGHGSHVCSSGLAWGAFPACGPNLCHIQGRFKTPLIRGEPSAHVDQFRKMEALISSDLDHWLCNLYFQVCLVCVIFKCVYAHFFKDAYLLFHIGFISANLSNYLCVHDLRWHSPQKTHTSLSKIITNLGKWESFYF</sequence>
<comment type="caution">
    <text evidence="2">The sequence shown here is derived from an EMBL/GenBank/DDBJ whole genome shotgun (WGS) entry which is preliminary data.</text>
</comment>
<dbReference type="KEGG" id="tng:GSTEN00011586G001"/>
<reference evidence="2" key="1">
    <citation type="journal article" date="2004" name="Nature">
        <title>Genome duplication in the teleost fish Tetraodon nigroviridis reveals the early vertebrate proto-karyotype.</title>
        <authorList>
            <person name="Jaillon O."/>
            <person name="Aury J.-M."/>
            <person name="Brunet F."/>
            <person name="Petit J.-L."/>
            <person name="Stange-Thomann N."/>
            <person name="Mauceli E."/>
            <person name="Bouneau L."/>
            <person name="Fischer C."/>
            <person name="Ozouf-Costaz C."/>
            <person name="Bernot A."/>
            <person name="Nicaud S."/>
            <person name="Jaffe D."/>
            <person name="Fisher S."/>
            <person name="Lutfalla G."/>
            <person name="Dossat C."/>
            <person name="Segurens B."/>
            <person name="Dasilva C."/>
            <person name="Salanoubat M."/>
            <person name="Levy M."/>
            <person name="Boudet N."/>
            <person name="Castellano S."/>
            <person name="Anthouard V."/>
            <person name="Jubin C."/>
            <person name="Castelli V."/>
            <person name="Katinka M."/>
            <person name="Vacherie B."/>
            <person name="Biemont C."/>
            <person name="Skalli Z."/>
            <person name="Cattolico L."/>
            <person name="Poulain J."/>
            <person name="De Berardinis V."/>
            <person name="Cruaud C."/>
            <person name="Duprat S."/>
            <person name="Brottier P."/>
            <person name="Coutanceau J.-P."/>
            <person name="Gouzy J."/>
            <person name="Parra G."/>
            <person name="Lardier G."/>
            <person name="Chapple C."/>
            <person name="McKernan K.J."/>
            <person name="McEwan P."/>
            <person name="Bosak S."/>
            <person name="Kellis M."/>
            <person name="Volff J.-N."/>
            <person name="Guigo R."/>
            <person name="Zody M.C."/>
            <person name="Mesirov J."/>
            <person name="Lindblad-Toh K."/>
            <person name="Birren B."/>
            <person name="Nusbaum C."/>
            <person name="Kahn D."/>
            <person name="Robinson-Rechavi M."/>
            <person name="Laudet V."/>
            <person name="Schachter V."/>
            <person name="Quetier F."/>
            <person name="Saurin W."/>
            <person name="Scarpelli C."/>
            <person name="Wincker P."/>
            <person name="Lander E.S."/>
            <person name="Weissenbach J."/>
            <person name="Roest Crollius H."/>
        </authorList>
    </citation>
    <scope>NUCLEOTIDE SEQUENCE [LARGE SCALE GENOMIC DNA]</scope>
</reference>
<evidence type="ECO:0000256" key="1">
    <source>
        <dbReference type="SAM" id="Phobius"/>
    </source>
</evidence>
<keyword evidence="1" id="KW-0472">Membrane</keyword>
<dbReference type="PANTHER" id="PTHR33862:SF3">
    <property type="entry name" value="OROFACIAL CLEFT 1 CANDIDATE GENE 1 PROTEIN"/>
    <property type="match status" value="1"/>
</dbReference>
<gene>
    <name evidence="2" type="ORF">GSTENG00011586001</name>
</gene>
<dbReference type="OrthoDB" id="347244at2759"/>
<evidence type="ECO:0000313" key="2">
    <source>
        <dbReference type="EMBL" id="CAF95076.1"/>
    </source>
</evidence>
<dbReference type="InterPro" id="IPR031390">
    <property type="entry name" value="OFCC1"/>
</dbReference>
<organism evidence="2">
    <name type="scientific">Tetraodon nigroviridis</name>
    <name type="common">Spotted green pufferfish</name>
    <name type="synonym">Chelonodon nigroviridis</name>
    <dbReference type="NCBI Taxonomy" id="99883"/>
    <lineage>
        <taxon>Eukaryota</taxon>
        <taxon>Metazoa</taxon>
        <taxon>Chordata</taxon>
        <taxon>Craniata</taxon>
        <taxon>Vertebrata</taxon>
        <taxon>Euteleostomi</taxon>
        <taxon>Actinopterygii</taxon>
        <taxon>Neopterygii</taxon>
        <taxon>Teleostei</taxon>
        <taxon>Neoteleostei</taxon>
        <taxon>Acanthomorphata</taxon>
        <taxon>Eupercaria</taxon>
        <taxon>Tetraodontiformes</taxon>
        <taxon>Tetradontoidea</taxon>
        <taxon>Tetraodontidae</taxon>
        <taxon>Tetraodon</taxon>
    </lineage>
</organism>
<protein>
    <submittedName>
        <fullName evidence="2">(spotted green pufferfish) hypothetical protein</fullName>
    </submittedName>
</protein>
<dbReference type="PANTHER" id="PTHR33862">
    <property type="entry name" value="OROFACIAL CLEFT 1 CANDIDATE GENE 1 PROTEIN"/>
    <property type="match status" value="1"/>
</dbReference>
<accession>Q4SWA6</accession>
<keyword evidence="1" id="KW-0812">Transmembrane</keyword>
<dbReference type="AlphaFoldDB" id="Q4SWA6"/>
<feature type="transmembrane region" description="Helical" evidence="1">
    <location>
        <begin position="122"/>
        <end position="140"/>
    </location>
</feature>
<dbReference type="EMBL" id="CAAE01013640">
    <property type="protein sequence ID" value="CAF95076.1"/>
    <property type="molecule type" value="Genomic_DNA"/>
</dbReference>
<keyword evidence="1" id="KW-1133">Transmembrane helix</keyword>
<proteinExistence type="predicted"/>